<dbReference type="Pfam" id="PF11005">
    <property type="entry name" value="DUF2844"/>
    <property type="match status" value="1"/>
</dbReference>
<organism evidence="2 3">
    <name type="scientific">Sphingomonas oligophenolica</name>
    <dbReference type="NCBI Taxonomy" id="301154"/>
    <lineage>
        <taxon>Bacteria</taxon>
        <taxon>Pseudomonadati</taxon>
        <taxon>Pseudomonadota</taxon>
        <taxon>Alphaproteobacteria</taxon>
        <taxon>Sphingomonadales</taxon>
        <taxon>Sphingomonadaceae</taxon>
        <taxon>Sphingomonas</taxon>
    </lineage>
</organism>
<feature type="signal peptide" evidence="1">
    <location>
        <begin position="1"/>
        <end position="25"/>
    </location>
</feature>
<dbReference type="Proteomes" id="UP001419910">
    <property type="component" value="Unassembled WGS sequence"/>
</dbReference>
<evidence type="ECO:0000313" key="3">
    <source>
        <dbReference type="Proteomes" id="UP001419910"/>
    </source>
</evidence>
<dbReference type="InterPro" id="IPR021267">
    <property type="entry name" value="DUF2844"/>
</dbReference>
<dbReference type="EMBL" id="JBDIME010000002">
    <property type="protein sequence ID" value="MEN2788699.1"/>
    <property type="molecule type" value="Genomic_DNA"/>
</dbReference>
<accession>A0ABU9XYT4</accession>
<reference evidence="2 3" key="1">
    <citation type="submission" date="2024-05" db="EMBL/GenBank/DDBJ databases">
        <authorList>
            <person name="Liu Q."/>
            <person name="Xin Y.-H."/>
        </authorList>
    </citation>
    <scope>NUCLEOTIDE SEQUENCE [LARGE SCALE GENOMIC DNA]</scope>
    <source>
        <strain evidence="2 3">CGMCC 1.10181</strain>
    </source>
</reference>
<keyword evidence="3" id="KW-1185">Reference proteome</keyword>
<feature type="chain" id="PRO_5046631579" evidence="1">
    <location>
        <begin position="26"/>
        <end position="154"/>
    </location>
</feature>
<evidence type="ECO:0000313" key="2">
    <source>
        <dbReference type="EMBL" id="MEN2788699.1"/>
    </source>
</evidence>
<dbReference type="RefSeq" id="WP_343890715.1">
    <property type="nucleotide sequence ID" value="NZ_BAAAEH010000035.1"/>
</dbReference>
<comment type="caution">
    <text evidence="2">The sequence shown here is derived from an EMBL/GenBank/DDBJ whole genome shotgun (WGS) entry which is preliminary data.</text>
</comment>
<gene>
    <name evidence="2" type="ORF">ABC974_03605</name>
</gene>
<keyword evidence="1" id="KW-0732">Signal</keyword>
<sequence length="154" mass="16560">MAYLLRPFTRIGLALLPLLATSARAELGGAMAGVQTDRAQLKAQIVSVPKSTHTIHEMTLPNGGGVKEFTNTKGQVYAVTWSGPGKPDLRSLLGGYFTTFQADNAKLNPRARRRPASVHRSDLVIQTGGHMGYFWGVAYIPPLAPAVFSVADLQ</sequence>
<protein>
    <submittedName>
        <fullName evidence="2">DUF2844 domain-containing protein</fullName>
    </submittedName>
</protein>
<proteinExistence type="predicted"/>
<evidence type="ECO:0000256" key="1">
    <source>
        <dbReference type="SAM" id="SignalP"/>
    </source>
</evidence>
<name>A0ABU9XYT4_9SPHN</name>